<dbReference type="SUPFAM" id="SSF52141">
    <property type="entry name" value="Uracil-DNA glycosylase-like"/>
    <property type="match status" value="1"/>
</dbReference>
<evidence type="ECO:0000256" key="1">
    <source>
        <dbReference type="ARBA" id="ARBA00008184"/>
    </source>
</evidence>
<dbReference type="EC" id="3.2.2.27" evidence="7 9"/>
<dbReference type="OrthoDB" id="10031947at2759"/>
<dbReference type="InterPro" id="IPR005122">
    <property type="entry name" value="Uracil-DNA_glycosylase-like"/>
</dbReference>
<dbReference type="PROSITE" id="PS00130">
    <property type="entry name" value="U_DNA_GLYCOSYLASE"/>
    <property type="match status" value="1"/>
</dbReference>
<evidence type="ECO:0000256" key="8">
    <source>
        <dbReference type="PROSITE-ProRule" id="PRU10072"/>
    </source>
</evidence>
<dbReference type="HAMAP" id="MF_00148">
    <property type="entry name" value="UDG"/>
    <property type="match status" value="1"/>
</dbReference>
<dbReference type="FunCoup" id="A0A1X2HQA7">
    <property type="interactions" value="517"/>
</dbReference>
<keyword evidence="2 7" id="KW-0227">DNA damage</keyword>
<dbReference type="STRING" id="13706.A0A1X2HQA7"/>
<comment type="subcellular location">
    <subcellularLocation>
        <location evidence="7">Mitochondrion</location>
    </subcellularLocation>
    <subcellularLocation>
        <location evidence="7">Nucleus</location>
    </subcellularLocation>
</comment>
<dbReference type="InterPro" id="IPR018085">
    <property type="entry name" value="Ura-DNA_Glyclase_AS"/>
</dbReference>
<dbReference type="GO" id="GO:0005739">
    <property type="term" value="C:mitochondrion"/>
    <property type="evidence" value="ECO:0007669"/>
    <property type="project" value="UniProtKB-SubCell"/>
</dbReference>
<evidence type="ECO:0000256" key="5">
    <source>
        <dbReference type="ARBA" id="ARBA00023204"/>
    </source>
</evidence>
<gene>
    <name evidence="7" type="primary">UNG1</name>
    <name evidence="12" type="ORF">BCR43DRAFT_486991</name>
</gene>
<evidence type="ECO:0000256" key="6">
    <source>
        <dbReference type="ARBA" id="ARBA00023242"/>
    </source>
</evidence>
<dbReference type="NCBIfam" id="NF003592">
    <property type="entry name" value="PRK05254.1-5"/>
    <property type="match status" value="1"/>
</dbReference>
<comment type="similarity">
    <text evidence="1 7 9">Belongs to the uracil-DNA glycosylase (UDG) superfamily. UNG family.</text>
</comment>
<dbReference type="FunFam" id="3.40.470.10:FF:000007">
    <property type="entry name" value="Uracil-DNA glycosylase"/>
    <property type="match status" value="1"/>
</dbReference>
<evidence type="ECO:0000313" key="13">
    <source>
        <dbReference type="Proteomes" id="UP000242180"/>
    </source>
</evidence>
<evidence type="ECO:0000256" key="4">
    <source>
        <dbReference type="ARBA" id="ARBA00023128"/>
    </source>
</evidence>
<sequence length="301" mass="34442">MENSNKRPFASTSTTTDSKSPAKKQVTRQVSLLSMFKPKESTSASSTVDNLQVTETRDPAALFKNLDDESKARLDLEIKNLRYEWLKVLKDELTKPYFLELKKFLKDESSKYTIYPPDRNIYTWSHCPPNNVKVVIIGQDPYHNENQAHGLCFSVVKGVKVPPSLVNIYSALQKDYPDFKKPNHGYLDNWVKEGVLLLNACLTVRAHNANSHADHGWEKFTDAVIKHLNEKKSHVVFMLWGSYAQKKGAKIDSKKHLVLKSVHPSPLSAHRGFFDCGHFKKANEYLRQNAREPVNWNCLDD</sequence>
<dbReference type="GO" id="GO:0004844">
    <property type="term" value="F:uracil DNA N-glycosylase activity"/>
    <property type="evidence" value="ECO:0007669"/>
    <property type="project" value="UniProtKB-UniRule"/>
</dbReference>
<evidence type="ECO:0000259" key="11">
    <source>
        <dbReference type="SMART" id="SM00986"/>
    </source>
</evidence>
<evidence type="ECO:0000256" key="3">
    <source>
        <dbReference type="ARBA" id="ARBA00022801"/>
    </source>
</evidence>
<comment type="caution">
    <text evidence="12">The sequence shown here is derived from an EMBL/GenBank/DDBJ whole genome shotgun (WGS) entry which is preliminary data.</text>
</comment>
<dbReference type="SMART" id="SM00986">
    <property type="entry name" value="UDG"/>
    <property type="match status" value="1"/>
</dbReference>
<dbReference type="InterPro" id="IPR036895">
    <property type="entry name" value="Uracil-DNA_glycosylase-like_sf"/>
</dbReference>
<proteinExistence type="inferred from homology"/>
<dbReference type="PANTHER" id="PTHR11264">
    <property type="entry name" value="URACIL-DNA GLYCOSYLASE"/>
    <property type="match status" value="1"/>
</dbReference>
<dbReference type="PANTHER" id="PTHR11264:SF0">
    <property type="entry name" value="URACIL-DNA GLYCOSYLASE"/>
    <property type="match status" value="1"/>
</dbReference>
<name>A0A1X2HQA7_SYNRA</name>
<dbReference type="NCBIfam" id="NF003588">
    <property type="entry name" value="PRK05254.1-1"/>
    <property type="match status" value="1"/>
</dbReference>
<accession>A0A1X2HQA7</accession>
<comment type="function">
    <text evidence="7 9">Excises uracil residues from the DNA which can arise as a result of misincorporation of dUMP residues by DNA polymerase or due to deamination of cytosine.</text>
</comment>
<dbReference type="Pfam" id="PF03167">
    <property type="entry name" value="UDG"/>
    <property type="match status" value="1"/>
</dbReference>
<dbReference type="NCBIfam" id="TIGR00628">
    <property type="entry name" value="ung"/>
    <property type="match status" value="1"/>
</dbReference>
<dbReference type="GO" id="GO:0005634">
    <property type="term" value="C:nucleus"/>
    <property type="evidence" value="ECO:0007669"/>
    <property type="project" value="UniProtKB-SubCell"/>
</dbReference>
<keyword evidence="6 7" id="KW-0539">Nucleus</keyword>
<evidence type="ECO:0000256" key="10">
    <source>
        <dbReference type="SAM" id="MobiDB-lite"/>
    </source>
</evidence>
<evidence type="ECO:0000313" key="12">
    <source>
        <dbReference type="EMBL" id="ORZ01472.1"/>
    </source>
</evidence>
<dbReference type="GO" id="GO:0097510">
    <property type="term" value="P:base-excision repair, AP site formation via deaminated base removal"/>
    <property type="evidence" value="ECO:0007669"/>
    <property type="project" value="TreeGrafter"/>
</dbReference>
<dbReference type="Proteomes" id="UP000242180">
    <property type="component" value="Unassembled WGS sequence"/>
</dbReference>
<reference evidence="12 13" key="1">
    <citation type="submission" date="2016-07" db="EMBL/GenBank/DDBJ databases">
        <title>Pervasive Adenine N6-methylation of Active Genes in Fungi.</title>
        <authorList>
            <consortium name="DOE Joint Genome Institute"/>
            <person name="Mondo S.J."/>
            <person name="Dannebaum R.O."/>
            <person name="Kuo R.C."/>
            <person name="Labutti K."/>
            <person name="Haridas S."/>
            <person name="Kuo A."/>
            <person name="Salamov A."/>
            <person name="Ahrendt S.R."/>
            <person name="Lipzen A."/>
            <person name="Sullivan W."/>
            <person name="Andreopoulos W.B."/>
            <person name="Clum A."/>
            <person name="Lindquist E."/>
            <person name="Daum C."/>
            <person name="Ramamoorthy G.K."/>
            <person name="Gryganskyi A."/>
            <person name="Culley D."/>
            <person name="Magnuson J.K."/>
            <person name="James T.Y."/>
            <person name="O'Malley M.A."/>
            <person name="Stajich J.E."/>
            <person name="Spatafora J.W."/>
            <person name="Visel A."/>
            <person name="Grigoriev I.V."/>
        </authorList>
    </citation>
    <scope>NUCLEOTIDE SEQUENCE [LARGE SCALE GENOMIC DNA]</scope>
    <source>
        <strain evidence="12 13">NRRL 2496</strain>
    </source>
</reference>
<evidence type="ECO:0000256" key="7">
    <source>
        <dbReference type="HAMAP-Rule" id="MF_03166"/>
    </source>
</evidence>
<dbReference type="NCBIfam" id="NF003589">
    <property type="entry name" value="PRK05254.1-2"/>
    <property type="match status" value="1"/>
</dbReference>
<dbReference type="NCBIfam" id="NF003591">
    <property type="entry name" value="PRK05254.1-4"/>
    <property type="match status" value="1"/>
</dbReference>
<dbReference type="CDD" id="cd10027">
    <property type="entry name" value="UDG-F1-like"/>
    <property type="match status" value="1"/>
</dbReference>
<protein>
    <recommendedName>
        <fullName evidence="7 9">Uracil-DNA glycosylase</fullName>
        <shortName evidence="7">UDG</shortName>
        <ecNumber evidence="7 9">3.2.2.27</ecNumber>
    </recommendedName>
</protein>
<keyword evidence="3 7" id="KW-0378">Hydrolase</keyword>
<organism evidence="12 13">
    <name type="scientific">Syncephalastrum racemosum</name>
    <name type="common">Filamentous fungus</name>
    <dbReference type="NCBI Taxonomy" id="13706"/>
    <lineage>
        <taxon>Eukaryota</taxon>
        <taxon>Fungi</taxon>
        <taxon>Fungi incertae sedis</taxon>
        <taxon>Mucoromycota</taxon>
        <taxon>Mucoromycotina</taxon>
        <taxon>Mucoromycetes</taxon>
        <taxon>Mucorales</taxon>
        <taxon>Syncephalastraceae</taxon>
        <taxon>Syncephalastrum</taxon>
    </lineage>
</organism>
<keyword evidence="13" id="KW-1185">Reference proteome</keyword>
<dbReference type="OMA" id="PDNGYLM"/>
<feature type="domain" description="Uracil-DNA glycosylase-like" evidence="11">
    <location>
        <begin position="125"/>
        <end position="286"/>
    </location>
</feature>
<keyword evidence="5 7" id="KW-0234">DNA repair</keyword>
<comment type="catalytic activity">
    <reaction evidence="7 9">
        <text>Hydrolyzes single-stranded DNA or mismatched double-stranded DNA and polynucleotides, releasing free uracil.</text>
        <dbReference type="EC" id="3.2.2.27"/>
    </reaction>
</comment>
<dbReference type="SMART" id="SM00987">
    <property type="entry name" value="UreE_C"/>
    <property type="match status" value="1"/>
</dbReference>
<evidence type="ECO:0000256" key="2">
    <source>
        <dbReference type="ARBA" id="ARBA00022763"/>
    </source>
</evidence>
<feature type="active site" description="Proton acceptor" evidence="7 8">
    <location>
        <position position="140"/>
    </location>
</feature>
<dbReference type="InParanoid" id="A0A1X2HQA7"/>
<feature type="compositionally biased region" description="Polar residues" evidence="10">
    <location>
        <begin position="10"/>
        <end position="19"/>
    </location>
</feature>
<dbReference type="EMBL" id="MCGN01000002">
    <property type="protein sequence ID" value="ORZ01472.1"/>
    <property type="molecule type" value="Genomic_DNA"/>
</dbReference>
<dbReference type="Gene3D" id="3.40.470.10">
    <property type="entry name" value="Uracil-DNA glycosylase-like domain"/>
    <property type="match status" value="1"/>
</dbReference>
<keyword evidence="4 7" id="KW-0496">Mitochondrion</keyword>
<evidence type="ECO:0000256" key="9">
    <source>
        <dbReference type="RuleBase" id="RU003780"/>
    </source>
</evidence>
<feature type="region of interest" description="Disordered" evidence="10">
    <location>
        <begin position="1"/>
        <end position="27"/>
    </location>
</feature>
<dbReference type="AlphaFoldDB" id="A0A1X2HQA7"/>
<dbReference type="InterPro" id="IPR002043">
    <property type="entry name" value="UDG_fam1"/>
</dbReference>